<dbReference type="InterPro" id="IPR007284">
    <property type="entry name" value="Ground-like_dom"/>
</dbReference>
<name>A0A915CMW3_9BILA</name>
<reference evidence="5" key="1">
    <citation type="submission" date="2022-11" db="UniProtKB">
        <authorList>
            <consortium name="WormBaseParasite"/>
        </authorList>
    </citation>
    <scope>IDENTIFICATION</scope>
</reference>
<protein>
    <submittedName>
        <fullName evidence="5">Ground-like domain-containing protein</fullName>
    </submittedName>
</protein>
<feature type="signal peptide" evidence="2">
    <location>
        <begin position="1"/>
        <end position="19"/>
    </location>
</feature>
<feature type="domain" description="Ground-like" evidence="3">
    <location>
        <begin position="200"/>
        <end position="276"/>
    </location>
</feature>
<keyword evidence="2" id="KW-0732">Signal</keyword>
<proteinExistence type="predicted"/>
<evidence type="ECO:0000313" key="4">
    <source>
        <dbReference type="Proteomes" id="UP000887574"/>
    </source>
</evidence>
<feature type="compositionally biased region" description="Low complexity" evidence="1">
    <location>
        <begin position="143"/>
        <end position="159"/>
    </location>
</feature>
<sequence>MFGRLFLLTSLVCLSAVQAIFFGGGGGGGCCQPSCCQPQPSCSSCCPPPPPAPSCGCSQPQYIPPPPPPPPQQCSCAQPQPCGYGPQQQSYAAPQQSCQPRYIIVRPVEHTSQVGTAPSVSYQPSAPAVSYQQPSGGASYQTAPVQSAPQASYQAAPAPIQVPAPPASSYQGAPPPPPADTGSYKTGGYKARASKTILLDSRCNSNELRQVLVENIVADDANESKRRVHKAANEEFTAEEGNGGIDVICAPGAFSYRIATDFFCEQSKGNITCFAYQQHA</sequence>
<dbReference type="AlphaFoldDB" id="A0A915CMW3"/>
<evidence type="ECO:0000259" key="3">
    <source>
        <dbReference type="Pfam" id="PF04155"/>
    </source>
</evidence>
<organism evidence="4 5">
    <name type="scientific">Ditylenchus dipsaci</name>
    <dbReference type="NCBI Taxonomy" id="166011"/>
    <lineage>
        <taxon>Eukaryota</taxon>
        <taxon>Metazoa</taxon>
        <taxon>Ecdysozoa</taxon>
        <taxon>Nematoda</taxon>
        <taxon>Chromadorea</taxon>
        <taxon>Rhabditida</taxon>
        <taxon>Tylenchina</taxon>
        <taxon>Tylenchomorpha</taxon>
        <taxon>Sphaerularioidea</taxon>
        <taxon>Anguinidae</taxon>
        <taxon>Anguininae</taxon>
        <taxon>Ditylenchus</taxon>
    </lineage>
</organism>
<dbReference type="Pfam" id="PF04155">
    <property type="entry name" value="Ground-like"/>
    <property type="match status" value="1"/>
</dbReference>
<keyword evidence="4" id="KW-1185">Reference proteome</keyword>
<evidence type="ECO:0000313" key="5">
    <source>
        <dbReference type="WBParaSite" id="jg10662"/>
    </source>
</evidence>
<feature type="chain" id="PRO_5038001408" evidence="2">
    <location>
        <begin position="20"/>
        <end position="280"/>
    </location>
</feature>
<accession>A0A915CMW3</accession>
<feature type="region of interest" description="Disordered" evidence="1">
    <location>
        <begin position="115"/>
        <end position="187"/>
    </location>
</feature>
<evidence type="ECO:0000256" key="1">
    <source>
        <dbReference type="SAM" id="MobiDB-lite"/>
    </source>
</evidence>
<dbReference type="Proteomes" id="UP000887574">
    <property type="component" value="Unplaced"/>
</dbReference>
<dbReference type="WBParaSite" id="jg10662">
    <property type="protein sequence ID" value="jg10662"/>
    <property type="gene ID" value="jg10662"/>
</dbReference>
<dbReference type="PROSITE" id="PS51257">
    <property type="entry name" value="PROKAR_LIPOPROTEIN"/>
    <property type="match status" value="1"/>
</dbReference>
<evidence type="ECO:0000256" key="2">
    <source>
        <dbReference type="SAM" id="SignalP"/>
    </source>
</evidence>
<feature type="compositionally biased region" description="Polar residues" evidence="1">
    <location>
        <begin position="115"/>
        <end position="142"/>
    </location>
</feature>